<accession>A0A345BM11</accession>
<reference evidence="2" key="1">
    <citation type="submission" date="2018-06" db="EMBL/GenBank/DDBJ databases">
        <authorList>
            <person name="Sharma R."/>
            <person name="Hughes J."/>
            <person name="Breakwell D.P."/>
            <person name="Hope S."/>
            <person name="Grose J.H."/>
        </authorList>
    </citation>
    <scope>NUCLEOTIDE SEQUENCE [LARGE SCALE GENOMIC DNA]</scope>
</reference>
<organism evidence="1 2">
    <name type="scientific">Erwinia phage Pavtok</name>
    <dbReference type="NCBI Taxonomy" id="2267655"/>
    <lineage>
        <taxon>Viruses</taxon>
        <taxon>Duplodnaviria</taxon>
        <taxon>Heunggongvirae</taxon>
        <taxon>Uroviricota</taxon>
        <taxon>Caudoviricetes</taxon>
        <taxon>Pavtokvirus</taxon>
        <taxon>Pavtokvirus pavtok</taxon>
    </lineage>
</organism>
<evidence type="ECO:0000313" key="2">
    <source>
        <dbReference type="Proteomes" id="UP000260529"/>
    </source>
</evidence>
<dbReference type="EMBL" id="MH426726">
    <property type="protein sequence ID" value="AXF51482.1"/>
    <property type="molecule type" value="Genomic_DNA"/>
</dbReference>
<evidence type="ECO:0000313" key="1">
    <source>
        <dbReference type="EMBL" id="AXF51482.1"/>
    </source>
</evidence>
<keyword evidence="2" id="KW-1185">Reference proteome</keyword>
<name>A0A345BM11_9CAUD</name>
<protein>
    <submittedName>
        <fullName evidence="1">Uncharacterized protein</fullName>
    </submittedName>
</protein>
<sequence length="65" mass="7422">MTNKTAYDYVKAYRDKRVAAGDKQIHTWLMAPAAEALEALKDKTGLAKDELICKALLHYHDQQMK</sequence>
<dbReference type="Proteomes" id="UP000260529">
    <property type="component" value="Segment"/>
</dbReference>
<proteinExistence type="predicted"/>
<gene>
    <name evidence="1" type="ORF">PAVTOK_54</name>
</gene>